<dbReference type="GO" id="GO:0004359">
    <property type="term" value="F:glutaminase activity"/>
    <property type="evidence" value="ECO:0007669"/>
    <property type="project" value="UniProtKB-EC"/>
</dbReference>
<organism evidence="9 10">
    <name type="scientific">Pseudoxanthomonas putridarboris</name>
    <dbReference type="NCBI Taxonomy" id="752605"/>
    <lineage>
        <taxon>Bacteria</taxon>
        <taxon>Pseudomonadati</taxon>
        <taxon>Pseudomonadota</taxon>
        <taxon>Gammaproteobacteria</taxon>
        <taxon>Lysobacterales</taxon>
        <taxon>Lysobacteraceae</taxon>
        <taxon>Pseudoxanthomonas</taxon>
    </lineage>
</organism>
<dbReference type="Proteomes" id="UP001459204">
    <property type="component" value="Unassembled WGS sequence"/>
</dbReference>
<feature type="binding site" evidence="6">
    <location>
        <position position="300"/>
    </location>
    <ligand>
        <name>substrate</name>
    </ligand>
</feature>
<feature type="binding site" evidence="6">
    <location>
        <position position="221"/>
    </location>
    <ligand>
        <name>substrate</name>
    </ligand>
</feature>
<evidence type="ECO:0000256" key="4">
    <source>
        <dbReference type="ARBA" id="ARBA00022801"/>
    </source>
</evidence>
<dbReference type="NCBIfam" id="TIGR03814">
    <property type="entry name" value="Gln_ase"/>
    <property type="match status" value="1"/>
</dbReference>
<feature type="binding site" evidence="6">
    <location>
        <position position="370"/>
    </location>
    <ligand>
        <name>substrate</name>
    </ligand>
</feature>
<dbReference type="PANTHER" id="PTHR12544">
    <property type="entry name" value="GLUTAMINASE"/>
    <property type="match status" value="1"/>
</dbReference>
<accession>A0ABU9J4B7</accession>
<keyword evidence="4 6" id="KW-0378">Hydrolase</keyword>
<feature type="region of interest" description="Disordered" evidence="8">
    <location>
        <begin position="1"/>
        <end position="27"/>
    </location>
</feature>
<feature type="binding site" evidence="6">
    <location>
        <position position="274"/>
    </location>
    <ligand>
        <name>substrate</name>
    </ligand>
</feature>
<comment type="similarity">
    <text evidence="1 6">Belongs to the glutaminase family.</text>
</comment>
<evidence type="ECO:0000256" key="5">
    <source>
        <dbReference type="ARBA" id="ARBA00049534"/>
    </source>
</evidence>
<evidence type="ECO:0000256" key="7">
    <source>
        <dbReference type="PROSITE-ProRule" id="PRU00023"/>
    </source>
</evidence>
<dbReference type="EC" id="3.5.1.2" evidence="3 6"/>
<dbReference type="PROSITE" id="PS50088">
    <property type="entry name" value="ANK_REPEAT"/>
    <property type="match status" value="2"/>
</dbReference>
<sequence>MQTTTETSASPESKPGMQKPQTMQYPQERSFYDGLLREGRDAPTRAEIESVLAHTGLTTDDPRLATLRGVLKPYAMSDAVPFDALLPALRGDGGTLLRRALRGDLTIPDFDLFTSTLKKIFDDVTGIRTGEVASYIPQLARVDADAFAMAVCTLDGQQFSLGDDATPYCVQSTCKPINYAIALDLLDAEKVHRHVGREPSGRSFNEITLNSAGLPHNPMINAGAIMCASLIEPQNSSADRFDRIIKTWRAMAGDRPVGFDNAVFLSERDTADRNFSLAYFMRENGAFPPDTNLQSTLDLYFQCCSITVDVRQMAVIAASLANGGVCPLTSERVFTSGTVKNCLSLMASCGMYDFSGEYAFTVGLPAKSGVSGALFITIPGVCGIALWSPRLDALGNSVRGVEFSRQLTRAFNFHTFSDMVSDSGLSNPRRPRAEISADEATYLCAAAAAGDIDELRRLLARGIDINRADYDGRTALHLAASEGRAETIAYLLERGADAVKLDRWGNTPLDDAERGMHHDIVARLKAAAGRPFRATATARSLKPVLAKAGPK</sequence>
<reference evidence="9 10" key="1">
    <citation type="submission" date="2024-04" db="EMBL/GenBank/DDBJ databases">
        <title>Draft genome sequence of Pseudoxanthomonas putridarboris WD12.</title>
        <authorList>
            <person name="Oh J."/>
        </authorList>
    </citation>
    <scope>NUCLEOTIDE SEQUENCE [LARGE SCALE GENOMIC DNA]</scope>
    <source>
        <strain evidence="9 10">WD12</strain>
    </source>
</reference>
<dbReference type="SMART" id="SM00248">
    <property type="entry name" value="ANK"/>
    <property type="match status" value="3"/>
</dbReference>
<dbReference type="InterPro" id="IPR002110">
    <property type="entry name" value="Ankyrin_rpt"/>
</dbReference>
<comment type="subunit">
    <text evidence="2 6">Homotetramer.</text>
</comment>
<feature type="repeat" description="ANK" evidence="7">
    <location>
        <begin position="471"/>
        <end position="503"/>
    </location>
</feature>
<evidence type="ECO:0000313" key="9">
    <source>
        <dbReference type="EMBL" id="MEL1265714.1"/>
    </source>
</evidence>
<evidence type="ECO:0000256" key="1">
    <source>
        <dbReference type="ARBA" id="ARBA00011076"/>
    </source>
</evidence>
<dbReference type="Pfam" id="PF12796">
    <property type="entry name" value="Ank_2"/>
    <property type="match status" value="1"/>
</dbReference>
<dbReference type="Gene3D" id="1.25.40.20">
    <property type="entry name" value="Ankyrin repeat-containing domain"/>
    <property type="match status" value="1"/>
</dbReference>
<feature type="repeat" description="ANK" evidence="7">
    <location>
        <begin position="438"/>
        <end position="470"/>
    </location>
</feature>
<dbReference type="SUPFAM" id="SSF48403">
    <property type="entry name" value="Ankyrin repeat"/>
    <property type="match status" value="1"/>
</dbReference>
<evidence type="ECO:0000256" key="3">
    <source>
        <dbReference type="ARBA" id="ARBA00012918"/>
    </source>
</evidence>
<feature type="binding site" evidence="6">
    <location>
        <position position="267"/>
    </location>
    <ligand>
        <name>substrate</name>
    </ligand>
</feature>
<dbReference type="InterPro" id="IPR012338">
    <property type="entry name" value="Beta-lactam/transpept-like"/>
</dbReference>
<evidence type="ECO:0000313" key="10">
    <source>
        <dbReference type="Proteomes" id="UP001459204"/>
    </source>
</evidence>
<dbReference type="PROSITE" id="PS50297">
    <property type="entry name" value="ANK_REP_REGION"/>
    <property type="match status" value="1"/>
</dbReference>
<name>A0ABU9J4B7_9GAMM</name>
<dbReference type="PANTHER" id="PTHR12544:SF29">
    <property type="entry name" value="GLUTAMINASE"/>
    <property type="match status" value="1"/>
</dbReference>
<feature type="compositionally biased region" description="Polar residues" evidence="8">
    <location>
        <begin position="1"/>
        <end position="11"/>
    </location>
</feature>
<evidence type="ECO:0000256" key="2">
    <source>
        <dbReference type="ARBA" id="ARBA00011881"/>
    </source>
</evidence>
<dbReference type="Pfam" id="PF04960">
    <property type="entry name" value="Glutaminase"/>
    <property type="match status" value="1"/>
</dbReference>
<dbReference type="SUPFAM" id="SSF56601">
    <property type="entry name" value="beta-lactamase/transpeptidase-like"/>
    <property type="match status" value="1"/>
</dbReference>
<evidence type="ECO:0000256" key="6">
    <source>
        <dbReference type="HAMAP-Rule" id="MF_00313"/>
    </source>
</evidence>
<comment type="catalytic activity">
    <reaction evidence="5 6">
        <text>L-glutamine + H2O = L-glutamate + NH4(+)</text>
        <dbReference type="Rhea" id="RHEA:15889"/>
        <dbReference type="ChEBI" id="CHEBI:15377"/>
        <dbReference type="ChEBI" id="CHEBI:28938"/>
        <dbReference type="ChEBI" id="CHEBI:29985"/>
        <dbReference type="ChEBI" id="CHEBI:58359"/>
        <dbReference type="EC" id="3.5.1.2"/>
    </reaction>
</comment>
<dbReference type="InterPro" id="IPR036770">
    <property type="entry name" value="Ankyrin_rpt-contain_sf"/>
</dbReference>
<keyword evidence="10" id="KW-1185">Reference proteome</keyword>
<feature type="binding site" evidence="6">
    <location>
        <position position="172"/>
    </location>
    <ligand>
        <name>substrate</name>
    </ligand>
</feature>
<dbReference type="HAMAP" id="MF_00313">
    <property type="entry name" value="Glutaminase"/>
    <property type="match status" value="1"/>
</dbReference>
<comment type="caution">
    <text evidence="9">The sequence shown here is derived from an EMBL/GenBank/DDBJ whole genome shotgun (WGS) entry which is preliminary data.</text>
</comment>
<protein>
    <recommendedName>
        <fullName evidence="3 6">Glutaminase</fullName>
        <ecNumber evidence="3 6">3.5.1.2</ecNumber>
    </recommendedName>
</protein>
<proteinExistence type="inferred from homology"/>
<dbReference type="EMBL" id="JBBWWT010000008">
    <property type="protein sequence ID" value="MEL1265714.1"/>
    <property type="molecule type" value="Genomic_DNA"/>
</dbReference>
<feature type="binding site" evidence="6">
    <location>
        <position position="352"/>
    </location>
    <ligand>
        <name>substrate</name>
    </ligand>
</feature>
<dbReference type="Gene3D" id="3.40.710.10">
    <property type="entry name" value="DD-peptidase/beta-lactamase superfamily"/>
    <property type="match status" value="1"/>
</dbReference>
<dbReference type="RefSeq" id="WP_341726888.1">
    <property type="nucleotide sequence ID" value="NZ_JBBWWT010000008.1"/>
</dbReference>
<gene>
    <name evidence="6 9" type="primary">glsA</name>
    <name evidence="9" type="ORF">AAD027_15270</name>
</gene>
<evidence type="ECO:0000256" key="8">
    <source>
        <dbReference type="SAM" id="MobiDB-lite"/>
    </source>
</evidence>
<dbReference type="InterPro" id="IPR015868">
    <property type="entry name" value="Glutaminase"/>
</dbReference>
<keyword evidence="7" id="KW-0040">ANK repeat</keyword>
<keyword evidence="6" id="KW-0007">Acetylation</keyword>